<sequence>MTNQKKLLAASTTLFGALAIAGSASALNLSDVSGSNIDAGQYYGIADYRTGTVPAQESSAGTPPAVTASNTSDFTNQYGITDVTTGTATVPSTSAGETLIPAENQLADEAGIAGMKAAAHAEDAVMSVNGNVIGSIEKVESHDAYDTIYVRTSEKLDTTVSLFKLNVPKTAAMDGKVKLGWTVSELLTSLENQVDMRS</sequence>
<feature type="chain" id="PRO_5046876552" description="PRC-barrel domain-containing protein" evidence="1">
    <location>
        <begin position="27"/>
        <end position="198"/>
    </location>
</feature>
<dbReference type="RefSeq" id="WP_078525779.1">
    <property type="nucleotide sequence ID" value="NZ_MPZS01000001.1"/>
</dbReference>
<protein>
    <recommendedName>
        <fullName evidence="4">PRC-barrel domain-containing protein</fullName>
    </recommendedName>
</protein>
<evidence type="ECO:0000313" key="2">
    <source>
        <dbReference type="EMBL" id="OOY13505.1"/>
    </source>
</evidence>
<name>A0ABX3MQ13_9RHOB</name>
<reference evidence="2 3" key="1">
    <citation type="submission" date="2016-11" db="EMBL/GenBank/DDBJ databases">
        <title>A multilocus sequence analysis scheme for characterization of bacteria in the genus Thioclava.</title>
        <authorList>
            <person name="Liu Y."/>
            <person name="Shao Z."/>
        </authorList>
    </citation>
    <scope>NUCLEOTIDE SEQUENCE [LARGE SCALE GENOMIC DNA]</scope>
    <source>
        <strain evidence="2 3">11.10-0-13</strain>
    </source>
</reference>
<dbReference type="EMBL" id="MPZS01000001">
    <property type="protein sequence ID" value="OOY13505.1"/>
    <property type="molecule type" value="Genomic_DNA"/>
</dbReference>
<proteinExistence type="predicted"/>
<keyword evidence="1" id="KW-0732">Signal</keyword>
<keyword evidence="3" id="KW-1185">Reference proteome</keyword>
<dbReference type="Proteomes" id="UP000242224">
    <property type="component" value="Unassembled WGS sequence"/>
</dbReference>
<feature type="signal peptide" evidence="1">
    <location>
        <begin position="1"/>
        <end position="26"/>
    </location>
</feature>
<accession>A0ABX3MQ13</accession>
<evidence type="ECO:0000313" key="3">
    <source>
        <dbReference type="Proteomes" id="UP000242224"/>
    </source>
</evidence>
<gene>
    <name evidence="2" type="ORF">BMG00_06970</name>
</gene>
<evidence type="ECO:0000256" key="1">
    <source>
        <dbReference type="SAM" id="SignalP"/>
    </source>
</evidence>
<evidence type="ECO:0008006" key="4">
    <source>
        <dbReference type="Google" id="ProtNLM"/>
    </source>
</evidence>
<organism evidence="2 3">
    <name type="scientific">Thioclava marina</name>
    <dbReference type="NCBI Taxonomy" id="1915077"/>
    <lineage>
        <taxon>Bacteria</taxon>
        <taxon>Pseudomonadati</taxon>
        <taxon>Pseudomonadota</taxon>
        <taxon>Alphaproteobacteria</taxon>
        <taxon>Rhodobacterales</taxon>
        <taxon>Paracoccaceae</taxon>
        <taxon>Thioclava</taxon>
    </lineage>
</organism>
<comment type="caution">
    <text evidence="2">The sequence shown here is derived from an EMBL/GenBank/DDBJ whole genome shotgun (WGS) entry which is preliminary data.</text>
</comment>